<protein>
    <submittedName>
        <fullName evidence="1">Uncharacterized protein</fullName>
    </submittedName>
</protein>
<dbReference type="Proteomes" id="UP000768646">
    <property type="component" value="Unassembled WGS sequence"/>
</dbReference>
<evidence type="ECO:0000313" key="2">
    <source>
        <dbReference type="Proteomes" id="UP000768646"/>
    </source>
</evidence>
<dbReference type="EMBL" id="JABTEG010000004">
    <property type="protein sequence ID" value="KAG4305239.1"/>
    <property type="molecule type" value="Genomic_DNA"/>
</dbReference>
<name>A0ACB7CI59_9ASCO</name>
<proteinExistence type="predicted"/>
<sequence length="548" mass="62299">MSEDIRQKANILFSEKKYEEAIGMYTEAIALDPNNHVLYSNRSACYASLKNFDEALKDSIKCIEIQPNWAKGWSRKGAALHGKGDLEESKIAYEKGLELEPENEQIKTALKAVSDSISSNFSKDYQKNDPFAHIAAKLRSPEFLSKIASNPKTSGLLSNPQFMEKLKKIQEDPKTIFHVLDDPNMASILPMLLGLDLDTPNNVNEDSKETQCSSSEELKVETEPEPLEDEESKSQRENKEEAEKEKVLGNECYKACKFEESVQHYLRAWELHKDITYLTNCSAAYYEDGKYEECIKCCEEAITYGREVLADFKLIARAFGRIGTAYMKQENYEQAIKYFNNSLTEHRTPDILKKLREAEKIKEERDRLAYIDLDKADEAREQGNKLFKDGDFAGAIKMYSEMIKRSPDDPRGYGNRAAAYIKVMSMTEALKDCEKAISLDPNFTKAYIRKASCYFAMKEYNKCIDACHSATKADENSNNKGMHAKEIEIQLQKCMSAIYAQHGRTNIATILNQARENPAALEEHMKNSQVASKIHKLINAGVVKVSKR</sequence>
<evidence type="ECO:0000313" key="1">
    <source>
        <dbReference type="EMBL" id="KAG4305239.1"/>
    </source>
</evidence>
<comment type="caution">
    <text evidence="1">The sequence shown here is derived from an EMBL/GenBank/DDBJ whole genome shotgun (WGS) entry which is preliminary data.</text>
</comment>
<organism evidence="1 2">
    <name type="scientific">Pneumocystis oryctolagi</name>
    <dbReference type="NCBI Taxonomy" id="42067"/>
    <lineage>
        <taxon>Eukaryota</taxon>
        <taxon>Fungi</taxon>
        <taxon>Dikarya</taxon>
        <taxon>Ascomycota</taxon>
        <taxon>Taphrinomycotina</taxon>
        <taxon>Pneumocystomycetes</taxon>
        <taxon>Pneumocystaceae</taxon>
        <taxon>Pneumocystis</taxon>
    </lineage>
</organism>
<reference evidence="1 2" key="1">
    <citation type="journal article" date="2021" name="Commun. Biol.">
        <title>Genomic insights into the host specific adaptation of the Pneumocystis genus.</title>
        <authorList>
            <person name="Cisse O.H."/>
            <person name="Ma L."/>
            <person name="Dekker J.P."/>
            <person name="Khil P.P."/>
            <person name="Youn J.-H."/>
            <person name="Brenchley J.M."/>
            <person name="Blair R."/>
            <person name="Pahar B."/>
            <person name="Chabe M."/>
            <person name="Van Rompay K.K.A."/>
            <person name="Keesler R."/>
            <person name="Sukura A."/>
            <person name="Hirsch V."/>
            <person name="Kutty G."/>
            <person name="Liu Y."/>
            <person name="Peng L."/>
            <person name="Chen J."/>
            <person name="Song J."/>
            <person name="Weissenbacher-Lang C."/>
            <person name="Xu J."/>
            <person name="Upham N.S."/>
            <person name="Stajich J.E."/>
            <person name="Cuomo C.A."/>
            <person name="Cushion M.T."/>
            <person name="Kovacs J.A."/>
        </authorList>
    </citation>
    <scope>NUCLEOTIDE SEQUENCE [LARGE SCALE GENOMIC DNA]</scope>
    <source>
        <strain evidence="1 2">RABM</strain>
    </source>
</reference>
<gene>
    <name evidence="1" type="ORF">PORY_001409</name>
</gene>
<accession>A0ACB7CI59</accession>
<keyword evidence="2" id="KW-1185">Reference proteome</keyword>